<dbReference type="PANTHER" id="PTHR13153">
    <property type="entry name" value="CGTHBA PROTEIN -14 GENE PROTEIN"/>
    <property type="match status" value="1"/>
</dbReference>
<feature type="compositionally biased region" description="Basic and acidic residues" evidence="3">
    <location>
        <begin position="24"/>
        <end position="34"/>
    </location>
</feature>
<proteinExistence type="inferred from homology"/>
<keyword evidence="2" id="KW-0469">Meiosis</keyword>
<evidence type="ECO:0000256" key="2">
    <source>
        <dbReference type="RuleBase" id="RU368069"/>
    </source>
</evidence>
<protein>
    <recommendedName>
        <fullName evidence="2">Nitrogen permease regulator 3</fullName>
    </recommendedName>
    <alternativeName>
        <fullName evidence="2">Required for meiotic nuclear division protein 11</fullName>
    </alternativeName>
</protein>
<feature type="region of interest" description="Disordered" evidence="3">
    <location>
        <begin position="1"/>
        <end position="67"/>
    </location>
</feature>
<feature type="compositionally biased region" description="Basic and acidic residues" evidence="3">
    <location>
        <begin position="553"/>
        <end position="562"/>
    </location>
</feature>
<dbReference type="GO" id="GO:0034198">
    <property type="term" value="P:cellular response to amino acid starvation"/>
    <property type="evidence" value="ECO:0007669"/>
    <property type="project" value="TreeGrafter"/>
</dbReference>
<dbReference type="GO" id="GO:0005774">
    <property type="term" value="C:vacuolar membrane"/>
    <property type="evidence" value="ECO:0007669"/>
    <property type="project" value="UniProtKB-SubCell"/>
</dbReference>
<comment type="function">
    <text evidence="2">Mediates inactivation of the TORC1 complex in response to amino acid starvation. Required for meiotic nuclear division.</text>
</comment>
<feature type="domain" description="GATOR1 complex protein NPRL3 C-terminal HTH" evidence="4">
    <location>
        <begin position="644"/>
        <end position="704"/>
    </location>
</feature>
<feature type="compositionally biased region" description="Acidic residues" evidence="3">
    <location>
        <begin position="603"/>
        <end position="618"/>
    </location>
</feature>
<keyword evidence="6" id="KW-1185">Reference proteome</keyword>
<comment type="subcellular location">
    <subcellularLocation>
        <location evidence="2">Vacuole membrane</location>
        <topology evidence="2">Peripheral membrane protein</topology>
    </subcellularLocation>
</comment>
<name>A0AAD5YMB1_9APHY</name>
<dbReference type="EMBL" id="JANAWD010000044">
    <property type="protein sequence ID" value="KAJ3489467.1"/>
    <property type="molecule type" value="Genomic_DNA"/>
</dbReference>
<feature type="compositionally biased region" description="Basic and acidic residues" evidence="3">
    <location>
        <begin position="520"/>
        <end position="545"/>
    </location>
</feature>
<organism evidence="5 6">
    <name type="scientific">Meripilus lineatus</name>
    <dbReference type="NCBI Taxonomy" id="2056292"/>
    <lineage>
        <taxon>Eukaryota</taxon>
        <taxon>Fungi</taxon>
        <taxon>Dikarya</taxon>
        <taxon>Basidiomycota</taxon>
        <taxon>Agaricomycotina</taxon>
        <taxon>Agaricomycetes</taxon>
        <taxon>Polyporales</taxon>
        <taxon>Meripilaceae</taxon>
        <taxon>Meripilus</taxon>
    </lineage>
</organism>
<keyword evidence="2" id="KW-0732">Signal</keyword>
<feature type="region of interest" description="Disordered" evidence="3">
    <location>
        <begin position="124"/>
        <end position="167"/>
    </location>
</feature>
<evidence type="ECO:0000256" key="3">
    <source>
        <dbReference type="SAM" id="MobiDB-lite"/>
    </source>
</evidence>
<evidence type="ECO:0000259" key="4">
    <source>
        <dbReference type="Pfam" id="PF24064"/>
    </source>
</evidence>
<dbReference type="Proteomes" id="UP001212997">
    <property type="component" value="Unassembled WGS sequence"/>
</dbReference>
<sequence>MTDDIPESALRCSATYEDGDEDDYTWRRANDSRGRSTSFSRSRSHPNSRRASPSRDHALEGPKDSLPHDVRYTQILGYSAEFLAGMLCPHRAMCHQKFELVVDDLAFIGHPVCAEPDGVWRFKPEKVKMPPRGRGSKKGQTPQMDEKPLTPDRTSPEKSNSKNPDQDPWLHTFHLVFVLDLPDPSSSAAGNITKYFDTIYEQAAFTITAVLFQEQVLNNFVEIECDTLGSLKDDYISKAEPFGDFIAKALEVSSIAQAMKKVYTSIKANTLARLTIHDFPLELQLPPYLDVLLHSEDFSDYESDNNNDGEDAFEHGEEQPWTHEMSFAWRLPKLTPWKGLLRMDDDEQKMEMHMRLRGHRLAFRDRDLAEQLIRFLDQASITLSLLDWDLKTHIYPTVRWLVHHRRAKLVDVVHPGLKTVFSIPPRLPAPLGDLSAEFSRTFKHPSIHPLPRLLSQITSSSSGQQSQKHFYASVVRSEELIPIFTEVVIWLLKKDLLVTLHLRIRVVVTPELKVVVREEMKKRREKKSERDKEREKEKEGGKEEDTLSGTHPPPDRSPEDYFLRMSPKTARRHTRKLSLSYSHKSHSSADEKERLSQNGSGFEYEEEDEDVDVEDDDSASMVSDDSGSPEWDRSSIICDPARATRLERAWLDAMSIGQDEHIVKRFEKICQYFNGKCTDDEILYKADISRKQLREVLHHYDIYLETFLHPS</sequence>
<comment type="caution">
    <text evidence="5">The sequence shown here is derived from an EMBL/GenBank/DDBJ whole genome shotgun (WGS) entry which is preliminary data.</text>
</comment>
<dbReference type="PANTHER" id="PTHR13153:SF5">
    <property type="entry name" value="GATOR COMPLEX PROTEIN NPRL3"/>
    <property type="match status" value="1"/>
</dbReference>
<feature type="region of interest" description="Disordered" evidence="3">
    <location>
        <begin position="520"/>
        <end position="634"/>
    </location>
</feature>
<dbReference type="GO" id="GO:0051321">
    <property type="term" value="P:meiotic cell cycle"/>
    <property type="evidence" value="ECO:0007669"/>
    <property type="project" value="UniProtKB-UniRule"/>
</dbReference>
<dbReference type="InterPro" id="IPR056603">
    <property type="entry name" value="HTH_NPRL3"/>
</dbReference>
<dbReference type="GO" id="GO:1904262">
    <property type="term" value="P:negative regulation of TORC1 signaling"/>
    <property type="evidence" value="ECO:0007669"/>
    <property type="project" value="TreeGrafter"/>
</dbReference>
<evidence type="ECO:0000313" key="5">
    <source>
        <dbReference type="EMBL" id="KAJ3489467.1"/>
    </source>
</evidence>
<feature type="compositionally biased region" description="Low complexity" evidence="3">
    <location>
        <begin position="619"/>
        <end position="628"/>
    </location>
</feature>
<dbReference type="AlphaFoldDB" id="A0AAD5YMB1"/>
<evidence type="ECO:0000256" key="1">
    <source>
        <dbReference type="ARBA" id="ARBA00010546"/>
    </source>
</evidence>
<dbReference type="GO" id="GO:1990130">
    <property type="term" value="C:GATOR1 complex"/>
    <property type="evidence" value="ECO:0007669"/>
    <property type="project" value="TreeGrafter"/>
</dbReference>
<gene>
    <name evidence="5" type="ORF">NLI96_g2101</name>
</gene>
<dbReference type="GO" id="GO:0010508">
    <property type="term" value="P:positive regulation of autophagy"/>
    <property type="evidence" value="ECO:0007669"/>
    <property type="project" value="TreeGrafter"/>
</dbReference>
<evidence type="ECO:0000313" key="6">
    <source>
        <dbReference type="Proteomes" id="UP001212997"/>
    </source>
</evidence>
<feature type="compositionally biased region" description="Basic and acidic residues" evidence="3">
    <location>
        <begin position="53"/>
        <end position="67"/>
    </location>
</feature>
<dbReference type="InterPro" id="IPR005365">
    <property type="entry name" value="Npr3"/>
</dbReference>
<comment type="similarity">
    <text evidence="1 2">Belongs to the NPR3 family.</text>
</comment>
<dbReference type="Pfam" id="PF24064">
    <property type="entry name" value="HTH_NPRL3"/>
    <property type="match status" value="1"/>
</dbReference>
<feature type="compositionally biased region" description="Basic and acidic residues" evidence="3">
    <location>
        <begin position="144"/>
        <end position="160"/>
    </location>
</feature>
<accession>A0AAD5YMB1</accession>
<reference evidence="5" key="1">
    <citation type="submission" date="2022-07" db="EMBL/GenBank/DDBJ databases">
        <title>Genome Sequence of Physisporinus lineatus.</title>
        <authorList>
            <person name="Buettner E."/>
        </authorList>
    </citation>
    <scope>NUCLEOTIDE SEQUENCE</scope>
    <source>
        <strain evidence="5">VT162</strain>
    </source>
</reference>
<dbReference type="GO" id="GO:0038202">
    <property type="term" value="P:TORC1 signaling"/>
    <property type="evidence" value="ECO:0007669"/>
    <property type="project" value="TreeGrafter"/>
</dbReference>
<dbReference type="Pfam" id="PF03666">
    <property type="entry name" value="NPR3"/>
    <property type="match status" value="1"/>
</dbReference>